<evidence type="ECO:0000313" key="2">
    <source>
        <dbReference type="EMBL" id="QBK94064.1"/>
    </source>
</evidence>
<dbReference type="Pfam" id="PF12937">
    <property type="entry name" value="F-box-like"/>
    <property type="match status" value="1"/>
</dbReference>
<dbReference type="Gene3D" id="1.20.1280.50">
    <property type="match status" value="1"/>
</dbReference>
<accession>A0A481ZDR5</accession>
<evidence type="ECO:0000259" key="1">
    <source>
        <dbReference type="PROSITE" id="PS50181"/>
    </source>
</evidence>
<dbReference type="InterPro" id="IPR001810">
    <property type="entry name" value="F-box_dom"/>
</dbReference>
<proteinExistence type="predicted"/>
<reference evidence="2" key="1">
    <citation type="journal article" date="2019" name="MBio">
        <title>Virus Genomes from Deep Sea Sediments Expand the Ocean Megavirome and Support Independent Origins of Viral Gigantism.</title>
        <authorList>
            <person name="Backstrom D."/>
            <person name="Yutin N."/>
            <person name="Jorgensen S.L."/>
            <person name="Dharamshi J."/>
            <person name="Homa F."/>
            <person name="Zaremba-Niedwiedzka K."/>
            <person name="Spang A."/>
            <person name="Wolf Y.I."/>
            <person name="Koonin E.V."/>
            <person name="Ettema T.J."/>
        </authorList>
    </citation>
    <scope>NUCLEOTIDE SEQUENCE</scope>
</reference>
<dbReference type="PROSITE" id="PS50181">
    <property type="entry name" value="FBOX"/>
    <property type="match status" value="1"/>
</dbReference>
<dbReference type="SUPFAM" id="SSF81383">
    <property type="entry name" value="F-box domain"/>
    <property type="match status" value="1"/>
</dbReference>
<sequence length="235" mass="27668">MTSVSEILARLNLNVRNLDNLSTSQLETVFSDLKVKEISLLCRVSRKFNELCKDESFWRNRVFNNHGIDKKYGSTWRETARNMDEINMINLNGVWIDGRTYRKILDDALQNGSDVIADLQEQHLLPYFDDSHHDVDYILLSVHDEEEIQNFNEDSYDEQFTDDEMDDILFIKSREMDVIYTAIRTYEGVRGRLPGDVPGNIVQVTQSYEFLREMIDPILYVMQFSSFPRDKLRFV</sequence>
<dbReference type="EMBL" id="MK500612">
    <property type="protein sequence ID" value="QBK94064.1"/>
    <property type="molecule type" value="Genomic_DNA"/>
</dbReference>
<protein>
    <submittedName>
        <fullName evidence="2">F-box-like family protein</fullName>
    </submittedName>
</protein>
<name>A0A481ZDR5_9VIRU</name>
<organism evidence="2">
    <name type="scientific">Pithovirus LCPAC406</name>
    <dbReference type="NCBI Taxonomy" id="2506599"/>
    <lineage>
        <taxon>Viruses</taxon>
        <taxon>Pithoviruses</taxon>
    </lineage>
</organism>
<gene>
    <name evidence="2" type="ORF">LCPAC406_03780</name>
</gene>
<feature type="domain" description="F-box" evidence="1">
    <location>
        <begin position="15"/>
        <end position="61"/>
    </location>
</feature>
<dbReference type="InterPro" id="IPR036047">
    <property type="entry name" value="F-box-like_dom_sf"/>
</dbReference>